<proteinExistence type="predicted"/>
<dbReference type="InterPro" id="IPR011009">
    <property type="entry name" value="Kinase-like_dom_sf"/>
</dbReference>
<dbReference type="InterPro" id="IPR001245">
    <property type="entry name" value="Ser-Thr/Tyr_kinase_cat_dom"/>
</dbReference>
<keyword evidence="2" id="KW-0067">ATP-binding</keyword>
<dbReference type="Pfam" id="PF07714">
    <property type="entry name" value="PK_Tyr_Ser-Thr"/>
    <property type="match status" value="1"/>
</dbReference>
<reference evidence="4 5" key="2">
    <citation type="submission" date="2018-11" db="EMBL/GenBank/DDBJ databases">
        <authorList>
            <consortium name="Pathogen Informatics"/>
        </authorList>
    </citation>
    <scope>NUCLEOTIDE SEQUENCE [LARGE SCALE GENOMIC DNA]</scope>
</reference>
<organism evidence="6">
    <name type="scientific">Hymenolepis diminuta</name>
    <name type="common">Rat tapeworm</name>
    <dbReference type="NCBI Taxonomy" id="6216"/>
    <lineage>
        <taxon>Eukaryota</taxon>
        <taxon>Metazoa</taxon>
        <taxon>Spiralia</taxon>
        <taxon>Lophotrochozoa</taxon>
        <taxon>Platyhelminthes</taxon>
        <taxon>Cestoda</taxon>
        <taxon>Eucestoda</taxon>
        <taxon>Cyclophyllidea</taxon>
        <taxon>Hymenolepididae</taxon>
        <taxon>Hymenolepis</taxon>
    </lineage>
</organism>
<dbReference type="PANTHER" id="PTHR24418">
    <property type="entry name" value="TYROSINE-PROTEIN KINASE"/>
    <property type="match status" value="1"/>
</dbReference>
<dbReference type="Proteomes" id="UP000274504">
    <property type="component" value="Unassembled WGS sequence"/>
</dbReference>
<dbReference type="EMBL" id="UYSG01000388">
    <property type="protein sequence ID" value="VDL19316.1"/>
    <property type="molecule type" value="Genomic_DNA"/>
</dbReference>
<dbReference type="PROSITE" id="PS50011">
    <property type="entry name" value="PROTEIN_KINASE_DOM"/>
    <property type="match status" value="1"/>
</dbReference>
<dbReference type="GO" id="GO:0005524">
    <property type="term" value="F:ATP binding"/>
    <property type="evidence" value="ECO:0007669"/>
    <property type="project" value="UniProtKB-KW"/>
</dbReference>
<evidence type="ECO:0000256" key="1">
    <source>
        <dbReference type="ARBA" id="ARBA00022741"/>
    </source>
</evidence>
<dbReference type="InterPro" id="IPR050198">
    <property type="entry name" value="Non-receptor_tyrosine_kinases"/>
</dbReference>
<accession>A0A0R3SBJ8</accession>
<keyword evidence="1" id="KW-0547">Nucleotide-binding</keyword>
<dbReference type="InterPro" id="IPR000719">
    <property type="entry name" value="Prot_kinase_dom"/>
</dbReference>
<evidence type="ECO:0000313" key="4">
    <source>
        <dbReference type="EMBL" id="VDL19316.1"/>
    </source>
</evidence>
<dbReference type="AlphaFoldDB" id="A0A0R3SBJ8"/>
<dbReference type="GO" id="GO:0004672">
    <property type="term" value="F:protein kinase activity"/>
    <property type="evidence" value="ECO:0007669"/>
    <property type="project" value="InterPro"/>
</dbReference>
<feature type="domain" description="Protein kinase" evidence="3">
    <location>
        <begin position="50"/>
        <end position="122"/>
    </location>
</feature>
<reference evidence="6" key="1">
    <citation type="submission" date="2017-02" db="UniProtKB">
        <authorList>
            <consortium name="WormBaseParasite"/>
        </authorList>
    </citation>
    <scope>IDENTIFICATION</scope>
</reference>
<sequence>MGFNSWPLYSFKKTEASLRIREAVQYLPACRSNLAPQFYYLSYRVNLPRIGMINHSGWGQYGDVYEALWRRYNSIVAVKTLKQDVDLNLNDFLAEASIMKNLQHKNLVRLLGKFGRILSGFI</sequence>
<gene>
    <name evidence="4" type="ORF">HDID_LOCUS1855</name>
</gene>
<evidence type="ECO:0000256" key="2">
    <source>
        <dbReference type="ARBA" id="ARBA00022840"/>
    </source>
</evidence>
<dbReference type="SUPFAM" id="SSF56112">
    <property type="entry name" value="Protein kinase-like (PK-like)"/>
    <property type="match status" value="1"/>
</dbReference>
<dbReference type="STRING" id="6216.A0A0R3SBJ8"/>
<evidence type="ECO:0000259" key="3">
    <source>
        <dbReference type="PROSITE" id="PS50011"/>
    </source>
</evidence>
<evidence type="ECO:0000313" key="6">
    <source>
        <dbReference type="WBParaSite" id="HDID_0000185401-mRNA-1"/>
    </source>
</evidence>
<dbReference type="WBParaSite" id="HDID_0000185401-mRNA-1">
    <property type="protein sequence ID" value="HDID_0000185401-mRNA-1"/>
    <property type="gene ID" value="HDID_0000185401"/>
</dbReference>
<dbReference type="OrthoDB" id="98077at2759"/>
<protein>
    <submittedName>
        <fullName evidence="6">Non-specific protein-tyrosine kinase</fullName>
    </submittedName>
</protein>
<name>A0A0R3SBJ8_HYMDI</name>
<evidence type="ECO:0000313" key="5">
    <source>
        <dbReference type="Proteomes" id="UP000274504"/>
    </source>
</evidence>
<dbReference type="Gene3D" id="3.30.200.20">
    <property type="entry name" value="Phosphorylase Kinase, domain 1"/>
    <property type="match status" value="1"/>
</dbReference>